<dbReference type="Proteomes" id="UP000070376">
    <property type="component" value="Unassembled WGS sequence"/>
</dbReference>
<dbReference type="EMBL" id="LQYG01000113">
    <property type="protein sequence ID" value="KYC59446.1"/>
    <property type="molecule type" value="Genomic_DNA"/>
</dbReference>
<reference evidence="4" key="2">
    <citation type="submission" date="2016-01" db="EMBL/GenBank/DDBJ databases">
        <authorList>
            <person name="Mitreva M."/>
            <person name="Pepin K.H."/>
            <person name="Mihindukulasuriya K.A."/>
            <person name="Fulton R."/>
            <person name="Fronick C."/>
            <person name="O'Laughlin M."/>
            <person name="Miner T."/>
            <person name="Herter B."/>
            <person name="Rosa B.A."/>
            <person name="Cordes M."/>
            <person name="Tomlinson C."/>
            <person name="Wollam A."/>
            <person name="Palsikar V.B."/>
            <person name="Mardis E.R."/>
            <person name="Wilson R.K."/>
        </authorList>
    </citation>
    <scope>NUCLEOTIDE SEQUENCE [LARGE SCALE GENOMIC DNA]</scope>
    <source>
        <strain evidence="4">GED7749B</strain>
    </source>
</reference>
<reference evidence="5 6" key="1">
    <citation type="submission" date="2016-01" db="EMBL/GenBank/DDBJ databases">
        <title>Genome Sequences of Twelve Sporeforming Bacillus Species Isolated from Foods.</title>
        <authorList>
            <person name="Berendsen E.M."/>
            <person name="Wells-Bennik M.H."/>
            <person name="Krawcyk A.O."/>
            <person name="De Jong A."/>
            <person name="Holsappel S."/>
            <person name="Eijlander R.T."/>
            <person name="Kuipers O.P."/>
        </authorList>
    </citation>
    <scope>NUCLEOTIDE SEQUENCE [LARGE SCALE GENOMIC DNA]</scope>
    <source>
        <strain evidence="2 5">B4098</strain>
        <strain evidence="3 6">B4099</strain>
    </source>
</reference>
<evidence type="ECO:0000313" key="5">
    <source>
        <dbReference type="Proteomes" id="UP000075288"/>
    </source>
</evidence>
<dbReference type="Proteomes" id="UP000075288">
    <property type="component" value="Unassembled WGS sequence"/>
</dbReference>
<gene>
    <name evidence="2" type="ORF">B4098_2688</name>
    <name evidence="3" type="ORF">B4099_2817</name>
    <name evidence="1" type="ORF">HMPREF3213_00892</name>
</gene>
<dbReference type="AlphaFoldDB" id="A0A150JQH7"/>
<name>A0A150JQH7_HEYCO</name>
<protein>
    <submittedName>
        <fullName evidence="2">Uncharacterized protein</fullName>
    </submittedName>
</protein>
<reference evidence="1" key="3">
    <citation type="submission" date="2016-01" db="EMBL/GenBank/DDBJ databases">
        <authorList>
            <person name="Oliw E.H."/>
        </authorList>
    </citation>
    <scope>NUCLEOTIDE SEQUENCE [LARGE SCALE GENOMIC DNA]</scope>
    <source>
        <strain evidence="1">GED7749B</strain>
    </source>
</reference>
<evidence type="ECO:0000313" key="6">
    <source>
        <dbReference type="Proteomes" id="UP000075304"/>
    </source>
</evidence>
<dbReference type="PATRIC" id="fig|1398.22.peg.899"/>
<dbReference type="EMBL" id="LRPN01000031">
    <property type="protein sequence ID" value="KWZ84224.1"/>
    <property type="molecule type" value="Genomic_DNA"/>
</dbReference>
<accession>A0A150JQH7</accession>
<sequence>MNAAPEEDEKQPAPFFRIGAKRQSRQTIFHEGGCVVWPG</sequence>
<comment type="caution">
    <text evidence="2">The sequence shown here is derived from an EMBL/GenBank/DDBJ whole genome shotgun (WGS) entry which is preliminary data.</text>
</comment>
<evidence type="ECO:0000313" key="1">
    <source>
        <dbReference type="EMBL" id="KWZ84224.1"/>
    </source>
</evidence>
<evidence type="ECO:0000313" key="2">
    <source>
        <dbReference type="EMBL" id="KYC59446.1"/>
    </source>
</evidence>
<evidence type="ECO:0000313" key="3">
    <source>
        <dbReference type="EMBL" id="KYC73856.1"/>
    </source>
</evidence>
<dbReference type="EMBL" id="LQYI01000002">
    <property type="protein sequence ID" value="KYC73856.1"/>
    <property type="molecule type" value="Genomic_DNA"/>
</dbReference>
<dbReference type="Proteomes" id="UP000075304">
    <property type="component" value="Unassembled WGS sequence"/>
</dbReference>
<evidence type="ECO:0000313" key="4">
    <source>
        <dbReference type="Proteomes" id="UP000070376"/>
    </source>
</evidence>
<proteinExistence type="predicted"/>
<organism evidence="2 5">
    <name type="scientific">Heyndrickxia coagulans</name>
    <name type="common">Weizmannia coagulans</name>
    <dbReference type="NCBI Taxonomy" id="1398"/>
    <lineage>
        <taxon>Bacteria</taxon>
        <taxon>Bacillati</taxon>
        <taxon>Bacillota</taxon>
        <taxon>Bacilli</taxon>
        <taxon>Bacillales</taxon>
        <taxon>Bacillaceae</taxon>
        <taxon>Heyndrickxia</taxon>
    </lineage>
</organism>